<dbReference type="SUPFAM" id="SSF53335">
    <property type="entry name" value="S-adenosyl-L-methionine-dependent methyltransferases"/>
    <property type="match status" value="1"/>
</dbReference>
<dbReference type="InterPro" id="IPR016036">
    <property type="entry name" value="Malonyl_transacylase_ACP-bd"/>
</dbReference>
<evidence type="ECO:0000259" key="11">
    <source>
        <dbReference type="PROSITE" id="PS52019"/>
    </source>
</evidence>
<keyword evidence="1" id="KW-0596">Phosphopantetheine</keyword>
<dbReference type="Pfam" id="PF00109">
    <property type="entry name" value="ketoacyl-synt"/>
    <property type="match status" value="1"/>
</dbReference>
<dbReference type="InterPro" id="IPR049552">
    <property type="entry name" value="PKS_DH_N"/>
</dbReference>
<dbReference type="CDD" id="cd02440">
    <property type="entry name" value="AdoMet_MTases"/>
    <property type="match status" value="1"/>
</dbReference>
<dbReference type="Pfam" id="PF23297">
    <property type="entry name" value="ACP_SdgA_C"/>
    <property type="match status" value="1"/>
</dbReference>
<dbReference type="Proteomes" id="UP000294003">
    <property type="component" value="Unassembled WGS sequence"/>
</dbReference>
<dbReference type="InterPro" id="IPR049900">
    <property type="entry name" value="PKS_mFAS_DH"/>
</dbReference>
<dbReference type="Gene3D" id="3.40.50.150">
    <property type="entry name" value="Vaccinia Virus protein VP39"/>
    <property type="match status" value="1"/>
</dbReference>
<evidence type="ECO:0000313" key="13">
    <source>
        <dbReference type="Proteomes" id="UP000294003"/>
    </source>
</evidence>
<proteinExistence type="predicted"/>
<feature type="domain" description="Carrier" evidence="9">
    <location>
        <begin position="2371"/>
        <end position="2448"/>
    </location>
</feature>
<organism evidence="12 13">
    <name type="scientific">Monosporascus cannonballus</name>
    <dbReference type="NCBI Taxonomy" id="155416"/>
    <lineage>
        <taxon>Eukaryota</taxon>
        <taxon>Fungi</taxon>
        <taxon>Dikarya</taxon>
        <taxon>Ascomycota</taxon>
        <taxon>Pezizomycotina</taxon>
        <taxon>Sordariomycetes</taxon>
        <taxon>Xylariomycetidae</taxon>
        <taxon>Xylariales</taxon>
        <taxon>Xylariales incertae sedis</taxon>
        <taxon>Monosporascus</taxon>
    </lineage>
</organism>
<dbReference type="Gene3D" id="3.40.366.10">
    <property type="entry name" value="Malonyl-Coenzyme A Acyl Carrier Protein, domain 2"/>
    <property type="match status" value="1"/>
</dbReference>
<keyword evidence="3" id="KW-0808">Transferase</keyword>
<evidence type="ECO:0000256" key="4">
    <source>
        <dbReference type="ARBA" id="ARBA00022857"/>
    </source>
</evidence>
<evidence type="ECO:0000259" key="9">
    <source>
        <dbReference type="PROSITE" id="PS50075"/>
    </source>
</evidence>
<dbReference type="InterPro" id="IPR036736">
    <property type="entry name" value="ACP-like_sf"/>
</dbReference>
<dbReference type="Pfam" id="PF14765">
    <property type="entry name" value="PS-DH"/>
    <property type="match status" value="1"/>
</dbReference>
<dbReference type="Gene3D" id="3.10.129.110">
    <property type="entry name" value="Polyketide synthase dehydratase"/>
    <property type="match status" value="1"/>
</dbReference>
<feature type="domain" description="Ketosynthase family 3 (KS3)" evidence="10">
    <location>
        <begin position="1"/>
        <end position="332"/>
    </location>
</feature>
<dbReference type="SMART" id="SM00829">
    <property type="entry name" value="PKS_ER"/>
    <property type="match status" value="1"/>
</dbReference>
<dbReference type="CDD" id="cd05195">
    <property type="entry name" value="enoyl_red"/>
    <property type="match status" value="1"/>
</dbReference>
<dbReference type="PROSITE" id="PS52004">
    <property type="entry name" value="KS3_2"/>
    <property type="match status" value="1"/>
</dbReference>
<dbReference type="InterPro" id="IPR049551">
    <property type="entry name" value="PKS_DH_C"/>
</dbReference>
<evidence type="ECO:0000256" key="5">
    <source>
        <dbReference type="ARBA" id="ARBA00023002"/>
    </source>
</evidence>
<keyword evidence="7" id="KW-0012">Acyltransferase</keyword>
<dbReference type="InterPro" id="IPR013968">
    <property type="entry name" value="PKS_KR"/>
</dbReference>
<dbReference type="SUPFAM" id="SSF52151">
    <property type="entry name" value="FabD/lysophospholipase-like"/>
    <property type="match status" value="1"/>
</dbReference>
<dbReference type="Pfam" id="PF08242">
    <property type="entry name" value="Methyltransf_12"/>
    <property type="match status" value="1"/>
</dbReference>
<dbReference type="InterPro" id="IPR020807">
    <property type="entry name" value="PKS_DH"/>
</dbReference>
<keyword evidence="5" id="KW-0560">Oxidoreductase</keyword>
<dbReference type="Pfam" id="PF02801">
    <property type="entry name" value="Ketoacyl-synt_C"/>
    <property type="match status" value="1"/>
</dbReference>
<dbReference type="InterPro" id="IPR001227">
    <property type="entry name" value="Ac_transferase_dom_sf"/>
</dbReference>
<dbReference type="PROSITE" id="PS52019">
    <property type="entry name" value="PKS_MFAS_DH"/>
    <property type="match status" value="1"/>
</dbReference>
<dbReference type="Pfam" id="PF21089">
    <property type="entry name" value="PKS_DH_N"/>
    <property type="match status" value="1"/>
</dbReference>
<dbReference type="SMART" id="SM00826">
    <property type="entry name" value="PKS_DH"/>
    <property type="match status" value="1"/>
</dbReference>
<evidence type="ECO:0000256" key="8">
    <source>
        <dbReference type="PROSITE-ProRule" id="PRU01363"/>
    </source>
</evidence>
<dbReference type="InterPro" id="IPR050091">
    <property type="entry name" value="PKS_NRPS_Biosynth_Enz"/>
</dbReference>
<evidence type="ECO:0000256" key="2">
    <source>
        <dbReference type="ARBA" id="ARBA00022553"/>
    </source>
</evidence>
<dbReference type="CDD" id="cd00833">
    <property type="entry name" value="PKS"/>
    <property type="match status" value="1"/>
</dbReference>
<dbReference type="Pfam" id="PF00698">
    <property type="entry name" value="Acyl_transf_1"/>
    <property type="match status" value="1"/>
</dbReference>
<keyword evidence="4" id="KW-0521">NADP</keyword>
<dbReference type="InterPro" id="IPR016039">
    <property type="entry name" value="Thiolase-like"/>
</dbReference>
<dbReference type="InterPro" id="IPR009081">
    <property type="entry name" value="PP-bd_ACP"/>
</dbReference>
<dbReference type="Gene3D" id="3.90.180.10">
    <property type="entry name" value="Medium-chain alcohol dehydrogenases, catalytic domain"/>
    <property type="match status" value="1"/>
</dbReference>
<dbReference type="PROSITE" id="PS00012">
    <property type="entry name" value="PHOSPHOPANTETHEINE"/>
    <property type="match status" value="1"/>
</dbReference>
<name>A0ABY0H3N3_9PEZI</name>
<accession>A0ABY0H3N3</accession>
<dbReference type="InterPro" id="IPR013217">
    <property type="entry name" value="Methyltransf_12"/>
</dbReference>
<keyword evidence="13" id="KW-1185">Reference proteome</keyword>
<feature type="region of interest" description="N-terminal hotdog fold" evidence="8">
    <location>
        <begin position="750"/>
        <end position="891"/>
    </location>
</feature>
<dbReference type="SUPFAM" id="SSF47336">
    <property type="entry name" value="ACP-like"/>
    <property type="match status" value="1"/>
</dbReference>
<dbReference type="PROSITE" id="PS50075">
    <property type="entry name" value="CARRIER"/>
    <property type="match status" value="1"/>
</dbReference>
<evidence type="ECO:0000256" key="3">
    <source>
        <dbReference type="ARBA" id="ARBA00022679"/>
    </source>
</evidence>
<dbReference type="EMBL" id="QJNS01000191">
    <property type="protein sequence ID" value="RYO83338.1"/>
    <property type="molecule type" value="Genomic_DNA"/>
</dbReference>
<dbReference type="InterPro" id="IPR014031">
    <property type="entry name" value="Ketoacyl_synth_C"/>
</dbReference>
<dbReference type="InterPro" id="IPR014043">
    <property type="entry name" value="Acyl_transferase_dom"/>
</dbReference>
<dbReference type="InterPro" id="IPR020841">
    <property type="entry name" value="PKS_Beta-ketoAc_synthase_dom"/>
</dbReference>
<dbReference type="InterPro" id="IPR057326">
    <property type="entry name" value="KR_dom"/>
</dbReference>
<dbReference type="SUPFAM" id="SSF51735">
    <property type="entry name" value="NAD(P)-binding Rossmann-fold domains"/>
    <property type="match status" value="2"/>
</dbReference>
<dbReference type="SUPFAM" id="SSF55048">
    <property type="entry name" value="Probable ACP-binding domain of malonyl-CoA ACP transacylase"/>
    <property type="match status" value="1"/>
</dbReference>
<dbReference type="InterPro" id="IPR020843">
    <property type="entry name" value="ER"/>
</dbReference>
<comment type="caution">
    <text evidence="12">The sequence shown here is derived from an EMBL/GenBank/DDBJ whole genome shotgun (WGS) entry which is preliminary data.</text>
</comment>
<evidence type="ECO:0000256" key="6">
    <source>
        <dbReference type="ARBA" id="ARBA00023268"/>
    </source>
</evidence>
<keyword evidence="2" id="KW-0597">Phosphoprotein</keyword>
<dbReference type="PANTHER" id="PTHR43775:SF29">
    <property type="entry name" value="ASPERFURANONE POLYKETIDE SYNTHASE AFOG-RELATED"/>
    <property type="match status" value="1"/>
</dbReference>
<dbReference type="SUPFAM" id="SSF50129">
    <property type="entry name" value="GroES-like"/>
    <property type="match status" value="1"/>
</dbReference>
<sequence length="2451" mass="269802">MEPLAIVGFSFKMPGEAVDESSLWGVLENRKNLMTEWPETRASVDSFVDGGSKKQNTLHGRGGHFLDQDPWAFDAPFFSITANEAAAMDPQQRLMLQTAYHAFENAGIPAANLQGSRTAVFEASMSDDYAQMYAKDPGTAPRMASTGTAASMRANRISCPEMSMLMSNMNFLSPDSVCYSFDHRANGMEAQEQLIRHVYGKAGLEFGLTRYFEAHGTGTATGDPIEMKAIGRVFRTYRSDEEPLYVGSIKSSIGHLEGASGLAGIIKAILILEKGVIPPNALFDKVNPAIDVDFYHTVVPTQSMIWPTGGLRRVSVNSFGIGDENSIKRVVHNSVAYFNGRILDNPGNVERFAYTLAARRSHMAWRTFAVTGSTTAKEGLPPVEKPTRASAVQMGVAFVFTGQGAQYAGMGVELVQYPVFRDTLDRIDTIFASLGCGWSIFDVLQRHEVIDHPEYSQPLCTALQVALVELLRYFGIVPVTVLGHSSGEIAAAYTVGALSLEAACAVAYHRGQIAGKLSAAAYKASHPIPVGAMISVNLSQDQVQDYLETVSITEGGGRSTLLDNVHVACVNSPTNCTLSGNETSIDILKAQFDKDEIFAQKLNTGGVAYHCPAMRMVAPEYQELLGFFSECDTPARLSGQKSAIQIISSVTGDYILPDILSTSQYWVDNLVSPVRFMEAVSNLTKGGPTNTALQRYMRKDITDVIEVGPHSALRRLIQDNLIRRPEIASPRMSRDFRMRRSIDATGGGGSELLGKPLHDWNPLEPRWRNFLSIESIPWLGGHIVSDTTVLPGTAMLVMAIEATRQHFGADTNSATRQLSGFHIKQAHFLNPIIVSEVTQNGTETLLHLRQIQRSQFDRDMREFKIRIFACHNRDRWTECFRCRIQVELEGAIKNQLDRDGEKQWRDERIAEADRNATDSCIKPIDSAKFYNYLRDHVGVKYNDSFRILQDIRWDNHETAMARVSLLAGSSRSPSSSPRSPRQHPNAIVLDSAVHLVLAQVSKGLSGSKHTLVLRQLSHTWVSAKLWETRLPELTSSVRLLNRMNGPQGKFGDTKSSIYGLADSGEVLFAMEQVDMAAVARTRSPGEGHGYKQLLHKVDWKPQLSLLSSEQLQGLICTPAPPSDYEKFMVTFYPKIESAMAMSVRKTLKDLALEKRSPDYPPWLKRFLSTLQYFYADRDGLDNPEGVSSSAQNEIHNGAFVTSDEELEALLRQCEEEHPSWQMFPVVARHLTSIIRGDVDPIDLVFTPRLAEKFYASLFDQICDHRFQTLFELLCHESPGLKLLEVGAGTGGMTRRTLAALQKVEATKGVTSFSEYTYTDISPAFFESARNEFQDFQDRMTFKKLDLEHDAHLEGGFDLEAYDILIASCVIHATTNITTTLGNIRQLLKPNGYLILLEIIAPNIACGNAGFGVFPGWWLSSEEWRLHSPLISEDQWDSCLRRAGFSGNHLILRDYKSDVCHISSIMVTRKVAQLGHQTPQLKHSLSKQNLLVVIDETADRQVAVANVICAGNKNATVNAEVFKWSDVIEQGHNSPLLLAASNPDAVVISLLEVGSPFISHISESNFYLFQRLIQRLRNLLWVTLTCLDDSKYSHFYAMSGFLRAMQSEYAEKHIVSLAIEAPSLPVHPGWETAIAGAESCARHISTILNASFTLGATSSSSSVELEYIVQDGYITTGRLVEEVSTGKRLHHLISPELRVEPWMPGPALKLDVRVPGALDSFQFVEDTSNELGEYEVEIEAKVWPLSFRDLFVALGRIAFDTLGLETAGIVTRVGTSVAATGPEQSAAARLQPGDRVCMASLHGSMRTYPREPADFVFKIPEVLSFEAAASTINPGTTAYYGLIKLARLQKGEKVLIHSAAGSTGQMAVWVAKMVGAEIFATVGHDFKRQLLVDNFNIPADHIFYSRDTSFAEGIKRVTDGKGVDVVFNSLAGEGLRSSWECVAPFGRFVEIGKADILSNTGLPMAGFAGNVSFFSVDLHHLAVHNRELFSNVMRDVLELLEQGVISHPQPLHFFPVSEVEKAFRFMQGGRNTGRIIITTDHSSVVPKLIREQDDWKLDETASYLIPGGLGGIGRAIVKWMADKGAKHMILPSRSGLSPSAKAASEVVLELQNRGVRVATPRCDVSSSSSLSAMLDDCAKTMPPIKGCINAAMVLQDAVFENMSYQQWDLTLRSKIDTSWNLHRLLPPGNLDFFIFLSSLSGIYGSIAQSNYAAGCTVQDALARQRASQGENAVSLDIGWMRTIGIIAETEEYQRNRENSRDMAAIETEELLGLLNLCCNTASRISTPQTESSQRSTSRGDGSLHPQILIGALTPADLYALGEAPTPLLQRPIFSGFAQQTSTSARSLAARNGGEPTAEDVALAFRQAVGSKNRAAIVVQAVTARLARALSVSPENVEPYKLLSDYGIDSLMAVELRNWISMDFQANVAVFDIMGGITITALGDLVAERSELH</sequence>
<dbReference type="InterPro" id="IPR042104">
    <property type="entry name" value="PKS_dehydratase_sf"/>
</dbReference>
<dbReference type="SMART" id="SM00827">
    <property type="entry name" value="PKS_AT"/>
    <property type="match status" value="1"/>
</dbReference>
<evidence type="ECO:0000256" key="7">
    <source>
        <dbReference type="ARBA" id="ARBA00023315"/>
    </source>
</evidence>
<evidence type="ECO:0000259" key="10">
    <source>
        <dbReference type="PROSITE" id="PS52004"/>
    </source>
</evidence>
<dbReference type="Pfam" id="PF13602">
    <property type="entry name" value="ADH_zinc_N_2"/>
    <property type="match status" value="1"/>
</dbReference>
<evidence type="ECO:0000256" key="1">
    <source>
        <dbReference type="ARBA" id="ARBA00022450"/>
    </source>
</evidence>
<dbReference type="InterPro" id="IPR036291">
    <property type="entry name" value="NAD(P)-bd_dom_sf"/>
</dbReference>
<dbReference type="SMART" id="SM00825">
    <property type="entry name" value="PKS_KS"/>
    <property type="match status" value="1"/>
</dbReference>
<protein>
    <recommendedName>
        <fullName evidence="14">Carrier domain-containing protein</fullName>
    </recommendedName>
</protein>
<reference evidence="12 13" key="1">
    <citation type="submission" date="2018-06" db="EMBL/GenBank/DDBJ databases">
        <title>Complete Genomes of Monosporascus.</title>
        <authorList>
            <person name="Robinson A.J."/>
            <person name="Natvig D.O."/>
        </authorList>
    </citation>
    <scope>NUCLEOTIDE SEQUENCE [LARGE SCALE GENOMIC DNA]</scope>
    <source>
        <strain evidence="12 13">CBS 609.92</strain>
    </source>
</reference>
<evidence type="ECO:0000313" key="12">
    <source>
        <dbReference type="EMBL" id="RYO83338.1"/>
    </source>
</evidence>
<dbReference type="InterPro" id="IPR016035">
    <property type="entry name" value="Acyl_Trfase/lysoPLipase"/>
</dbReference>
<dbReference type="InterPro" id="IPR020806">
    <property type="entry name" value="PKS_PP-bd"/>
</dbReference>
<dbReference type="Gene3D" id="3.40.50.720">
    <property type="entry name" value="NAD(P)-binding Rossmann-like Domain"/>
    <property type="match status" value="1"/>
</dbReference>
<feature type="region of interest" description="C-terminal hotdog fold" evidence="8">
    <location>
        <begin position="921"/>
        <end position="1084"/>
    </location>
</feature>
<dbReference type="SUPFAM" id="SSF53901">
    <property type="entry name" value="Thiolase-like"/>
    <property type="match status" value="1"/>
</dbReference>
<dbReference type="Gene3D" id="3.40.47.10">
    <property type="match status" value="2"/>
</dbReference>
<dbReference type="PANTHER" id="PTHR43775">
    <property type="entry name" value="FATTY ACID SYNTHASE"/>
    <property type="match status" value="1"/>
</dbReference>
<gene>
    <name evidence="12" type="ORF">DL762_006186</name>
</gene>
<dbReference type="SMART" id="SM00823">
    <property type="entry name" value="PKS_PP"/>
    <property type="match status" value="1"/>
</dbReference>
<feature type="domain" description="PKS/mFAS DH" evidence="11">
    <location>
        <begin position="750"/>
        <end position="1084"/>
    </location>
</feature>
<feature type="active site" description="Proton donor; for dehydratase activity" evidence="8">
    <location>
        <position position="990"/>
    </location>
</feature>
<keyword evidence="6" id="KW-0511">Multifunctional enzyme</keyword>
<dbReference type="Gene3D" id="1.10.1200.10">
    <property type="entry name" value="ACP-like"/>
    <property type="match status" value="1"/>
</dbReference>
<dbReference type="SMART" id="SM00822">
    <property type="entry name" value="PKS_KR"/>
    <property type="match status" value="1"/>
</dbReference>
<dbReference type="Pfam" id="PF08659">
    <property type="entry name" value="KR"/>
    <property type="match status" value="1"/>
</dbReference>
<dbReference type="InterPro" id="IPR006162">
    <property type="entry name" value="Ppantetheine_attach_site"/>
</dbReference>
<dbReference type="InterPro" id="IPR011032">
    <property type="entry name" value="GroES-like_sf"/>
</dbReference>
<dbReference type="InterPro" id="IPR029063">
    <property type="entry name" value="SAM-dependent_MTases_sf"/>
</dbReference>
<evidence type="ECO:0008006" key="14">
    <source>
        <dbReference type="Google" id="ProtNLM"/>
    </source>
</evidence>
<feature type="active site" description="Proton acceptor; for dehydratase activity" evidence="8">
    <location>
        <position position="782"/>
    </location>
</feature>
<dbReference type="InterPro" id="IPR014030">
    <property type="entry name" value="Ketoacyl_synth_N"/>
</dbReference>